<evidence type="ECO:0000313" key="4">
    <source>
        <dbReference type="Proteomes" id="UP000001593"/>
    </source>
</evidence>
<dbReference type="EMBL" id="DS469606">
    <property type="protein sequence ID" value="EDO39487.1"/>
    <property type="molecule type" value="Genomic_DNA"/>
</dbReference>
<dbReference type="HOGENOM" id="CLU_654370_0_0_1"/>
<keyword evidence="1" id="KW-1133">Transmembrane helix</keyword>
<dbReference type="GO" id="GO:0006487">
    <property type="term" value="P:protein N-linked glycosylation"/>
    <property type="evidence" value="ECO:0000318"/>
    <property type="project" value="GO_Central"/>
</dbReference>
<reference evidence="3 4" key="1">
    <citation type="journal article" date="2007" name="Science">
        <title>Sea anemone genome reveals ancestral eumetazoan gene repertoire and genomic organization.</title>
        <authorList>
            <person name="Putnam N.H."/>
            <person name="Srivastava M."/>
            <person name="Hellsten U."/>
            <person name="Dirks B."/>
            <person name="Chapman J."/>
            <person name="Salamov A."/>
            <person name="Terry A."/>
            <person name="Shapiro H."/>
            <person name="Lindquist E."/>
            <person name="Kapitonov V.V."/>
            <person name="Jurka J."/>
            <person name="Genikhovich G."/>
            <person name="Grigoriev I.V."/>
            <person name="Lucas S.M."/>
            <person name="Steele R.E."/>
            <person name="Finnerty J.R."/>
            <person name="Technau U."/>
            <person name="Martindale M.Q."/>
            <person name="Rokhsar D.S."/>
        </authorList>
    </citation>
    <scope>NUCLEOTIDE SEQUENCE [LARGE SCALE GENOMIC DNA]</scope>
    <source>
        <strain evidence="4">CH2 X CH6</strain>
    </source>
</reference>
<dbReference type="InParanoid" id="A7S9V0"/>
<proteinExistence type="predicted"/>
<dbReference type="Proteomes" id="UP000001593">
    <property type="component" value="Unassembled WGS sequence"/>
</dbReference>
<evidence type="ECO:0000256" key="1">
    <source>
        <dbReference type="SAM" id="Phobius"/>
    </source>
</evidence>
<keyword evidence="1" id="KW-0472">Membrane</keyword>
<evidence type="ECO:0000313" key="3">
    <source>
        <dbReference type="EMBL" id="EDO39487.1"/>
    </source>
</evidence>
<gene>
    <name evidence="3" type="ORF">NEMVEDRAFT_v1g243833</name>
</gene>
<dbReference type="GO" id="GO:0046921">
    <property type="term" value="F:alpha-(1-&gt;6)-fucosyltransferase activity"/>
    <property type="evidence" value="ECO:0000318"/>
    <property type="project" value="GO_Central"/>
</dbReference>
<dbReference type="OrthoDB" id="428346at2759"/>
<feature type="transmembrane region" description="Helical" evidence="1">
    <location>
        <begin position="36"/>
        <end position="53"/>
    </location>
</feature>
<dbReference type="PhylomeDB" id="A7S9V0"/>
<dbReference type="AlphaFoldDB" id="A7S9V0"/>
<keyword evidence="4" id="KW-1185">Reference proteome</keyword>
<name>A7S9V0_NEMVE</name>
<dbReference type="eggNOG" id="ENOG502S1KU">
    <property type="taxonomic scope" value="Eukaryota"/>
</dbReference>
<dbReference type="FunFam" id="3.40.50.11350:FF:000026">
    <property type="entry name" value="Predicted protein"/>
    <property type="match status" value="1"/>
</dbReference>
<dbReference type="Pfam" id="PF19745">
    <property type="entry name" value="FUT8_N_cat"/>
    <property type="match status" value="1"/>
</dbReference>
<dbReference type="InterPro" id="IPR045573">
    <property type="entry name" value="Fut8_N_cat"/>
</dbReference>
<accession>A7S9V0</accession>
<organism evidence="3 4">
    <name type="scientific">Nematostella vectensis</name>
    <name type="common">Starlet sea anemone</name>
    <dbReference type="NCBI Taxonomy" id="45351"/>
    <lineage>
        <taxon>Eukaryota</taxon>
        <taxon>Metazoa</taxon>
        <taxon>Cnidaria</taxon>
        <taxon>Anthozoa</taxon>
        <taxon>Hexacorallia</taxon>
        <taxon>Actiniaria</taxon>
        <taxon>Edwardsiidae</taxon>
        <taxon>Nematostella</taxon>
    </lineage>
</organism>
<keyword evidence="1" id="KW-0812">Transmembrane</keyword>
<sequence>MLSVSPSARGLYDRIMSSINTLCLLRMLAWLAQKKFVIGMLLLTFGIYIYHFQPQMFDYFDTSPNNADSLFLTQKSYKCDKKWNQWYKDFHAKSLASNDKNRKFLVYHCLGHKGGCGGYGNRMAGLVSTFYLAILLNRTFLIHWGGPELLDSLLEPNMIDWRYDKRKINGVPERTSYWGIERIEGYDRYQLFRLESGFHHWVQHVNFIQYFDLNVEHVETLWYYAYQLWDNPTLRKQAMDYGIPLRRNDYPYGLAGCAMNFLFKKSKALRRDFAKVKSSIKINRPMIGIHIRTSDHHFGSDNPNSYRTRDPLRVFECAKRVESALKRKNAQLKNVQFTWFLAADDKKLKDQALRLFPNKVVTLRLTPMHLDLIEKNYQQALHDLLLDKLMLLECDFLIGTTSSTFTNIALGTRQFPSKSFVYGERCELDEKAVALSPPPTD</sequence>
<dbReference type="OMA" id="YVASEIM"/>
<dbReference type="CDD" id="cd11548">
    <property type="entry name" value="NodZ_like"/>
    <property type="match status" value="1"/>
</dbReference>
<dbReference type="PANTHER" id="PTHR13132:SF29">
    <property type="entry name" value="ALPHA-(1,6)-FUCOSYLTRANSFERASE"/>
    <property type="match status" value="1"/>
</dbReference>
<feature type="domain" description="Alpha-(1,6)-fucosyltransferase N- and catalytic" evidence="2">
    <location>
        <begin position="256"/>
        <end position="411"/>
    </location>
</feature>
<dbReference type="KEGG" id="nve:5511105"/>
<dbReference type="PANTHER" id="PTHR13132">
    <property type="entry name" value="ALPHA- 1,6 -FUCOSYLTRANSFERASE"/>
    <property type="match status" value="1"/>
</dbReference>
<evidence type="ECO:0000259" key="2">
    <source>
        <dbReference type="Pfam" id="PF19745"/>
    </source>
</evidence>
<dbReference type="Gene3D" id="3.40.50.11350">
    <property type="match status" value="1"/>
</dbReference>
<protein>
    <recommendedName>
        <fullName evidence="2">Alpha-(1,6)-fucosyltransferase N- and catalytic domain-containing protein</fullName>
    </recommendedName>
</protein>